<dbReference type="GO" id="GO:0005886">
    <property type="term" value="C:plasma membrane"/>
    <property type="evidence" value="ECO:0007669"/>
    <property type="project" value="UniProtKB-SubCell"/>
</dbReference>
<keyword evidence="4 6" id="KW-1133">Transmembrane helix</keyword>
<evidence type="ECO:0000256" key="1">
    <source>
        <dbReference type="ARBA" id="ARBA00004651"/>
    </source>
</evidence>
<dbReference type="Proteomes" id="UP000009877">
    <property type="component" value="Unassembled WGS sequence"/>
</dbReference>
<feature type="transmembrane region" description="Helical" evidence="6">
    <location>
        <begin position="298"/>
        <end position="318"/>
    </location>
</feature>
<evidence type="ECO:0000313" key="7">
    <source>
        <dbReference type="EMBL" id="EME37103.1"/>
    </source>
</evidence>
<feature type="transmembrane region" description="Helical" evidence="6">
    <location>
        <begin position="44"/>
        <end position="66"/>
    </location>
</feature>
<dbReference type="EMBL" id="ANHZ02000005">
    <property type="protein sequence ID" value="EME37103.1"/>
    <property type="molecule type" value="Genomic_DNA"/>
</dbReference>
<dbReference type="Gene3D" id="1.20.1250.20">
    <property type="entry name" value="MFS general substrate transporter like domains"/>
    <property type="match status" value="1"/>
</dbReference>
<feature type="transmembrane region" description="Helical" evidence="6">
    <location>
        <begin position="325"/>
        <end position="343"/>
    </location>
</feature>
<gene>
    <name evidence="7" type="ORF">C884_02017</name>
</gene>
<dbReference type="PANTHER" id="PTHR23513">
    <property type="entry name" value="INTEGRAL MEMBRANE EFFLUX PROTEIN-RELATED"/>
    <property type="match status" value="1"/>
</dbReference>
<keyword evidence="3 6" id="KW-0812">Transmembrane</keyword>
<dbReference type="Pfam" id="PF07690">
    <property type="entry name" value="MFS_1"/>
    <property type="match status" value="1"/>
</dbReference>
<keyword evidence="5 6" id="KW-0472">Membrane</keyword>
<dbReference type="AlphaFoldDB" id="M2XWB3"/>
<evidence type="ECO:0000256" key="6">
    <source>
        <dbReference type="SAM" id="Phobius"/>
    </source>
</evidence>
<dbReference type="SUPFAM" id="SSF103473">
    <property type="entry name" value="MFS general substrate transporter"/>
    <property type="match status" value="1"/>
</dbReference>
<feature type="transmembrane region" description="Helical" evidence="6">
    <location>
        <begin position="72"/>
        <end position="93"/>
    </location>
</feature>
<evidence type="ECO:0000313" key="8">
    <source>
        <dbReference type="Proteomes" id="UP000009877"/>
    </source>
</evidence>
<feature type="transmembrane region" description="Helical" evidence="6">
    <location>
        <begin position="349"/>
        <end position="370"/>
    </location>
</feature>
<sequence length="449" mass="46296">MAPFSHVGYPRLAAAMLAVVLAQGTWALTIVFQVMAQGGSPVELSVVSATGAVGVVMFALIGGVVADRFPPHLVLRGVLISSTLVTAVTAILSATGMLSVGLLAAASFLIFAGVGIFYPSYSASLPRLLPAEALLAANGLEGSARPLLQTAAGPALAGLLAAALSPTAGFAMVALCYAVAVAIILRLRVPELVPDPVTGQLPQLPSADPLVTGAQAHRQDGDDEPVTLFPPDPASAPSGGLRSMLADMMDGVSYVRRTAWLMGTLIFAVISVFCFIGPLEVLLPFVVRDSFGGGAAQVGLLLGITGAASAVGALVISGMPLPRRYLTWIMVAWGFGTLPLLFVGFTESWAVLVAIMIVVGATDGIGQVLWGTLLQRRVPARMLGRVSSLDFFVSLLLMPVSMAVVGPLSTVVPVEAIFAAAAIVPAVMAVVVWLAFRMARDEAAHPLKD</sequence>
<proteinExistence type="predicted"/>
<reference evidence="7 8" key="1">
    <citation type="journal article" date="2014" name="Genome Announc.">
        <title>Draft Genome Sequence of Kocuria palustris PEL.</title>
        <authorList>
            <person name="Sharma G."/>
            <person name="Khatri I."/>
            <person name="Subramanian S."/>
        </authorList>
    </citation>
    <scope>NUCLEOTIDE SEQUENCE [LARGE SCALE GENOMIC DNA]</scope>
    <source>
        <strain evidence="7 8">PEL</strain>
    </source>
</reference>
<dbReference type="PANTHER" id="PTHR23513:SF6">
    <property type="entry name" value="MAJOR FACILITATOR SUPERFAMILY ASSOCIATED DOMAIN-CONTAINING PROTEIN"/>
    <property type="match status" value="1"/>
</dbReference>
<comment type="subcellular location">
    <subcellularLocation>
        <location evidence="1">Cell membrane</location>
        <topology evidence="1">Multi-pass membrane protein</topology>
    </subcellularLocation>
</comment>
<protein>
    <submittedName>
        <fullName evidence="7">Major facilitator superfamily MFS1</fullName>
    </submittedName>
</protein>
<evidence type="ECO:0000256" key="5">
    <source>
        <dbReference type="ARBA" id="ARBA00023136"/>
    </source>
</evidence>
<dbReference type="InterPro" id="IPR036259">
    <property type="entry name" value="MFS_trans_sf"/>
</dbReference>
<name>M2XWB3_9MICC</name>
<dbReference type="CDD" id="cd06173">
    <property type="entry name" value="MFS_MefA_like"/>
    <property type="match status" value="1"/>
</dbReference>
<evidence type="ECO:0000256" key="4">
    <source>
        <dbReference type="ARBA" id="ARBA00022989"/>
    </source>
</evidence>
<feature type="transmembrane region" description="Helical" evidence="6">
    <location>
        <begin position="155"/>
        <end position="185"/>
    </location>
</feature>
<evidence type="ECO:0000256" key="2">
    <source>
        <dbReference type="ARBA" id="ARBA00022475"/>
    </source>
</evidence>
<dbReference type="GO" id="GO:0022857">
    <property type="term" value="F:transmembrane transporter activity"/>
    <property type="evidence" value="ECO:0007669"/>
    <property type="project" value="InterPro"/>
</dbReference>
<comment type="caution">
    <text evidence="7">The sequence shown here is derived from an EMBL/GenBank/DDBJ whole genome shotgun (WGS) entry which is preliminary data.</text>
</comment>
<organism evidence="7 8">
    <name type="scientific">Kocuria palustris PEL</name>
    <dbReference type="NCBI Taxonomy" id="1236550"/>
    <lineage>
        <taxon>Bacteria</taxon>
        <taxon>Bacillati</taxon>
        <taxon>Actinomycetota</taxon>
        <taxon>Actinomycetes</taxon>
        <taxon>Micrococcales</taxon>
        <taxon>Micrococcaceae</taxon>
        <taxon>Kocuria</taxon>
    </lineage>
</organism>
<feature type="transmembrane region" description="Helical" evidence="6">
    <location>
        <begin position="12"/>
        <end position="32"/>
    </location>
</feature>
<keyword evidence="8" id="KW-1185">Reference proteome</keyword>
<dbReference type="InterPro" id="IPR011701">
    <property type="entry name" value="MFS"/>
</dbReference>
<accession>M2XWB3</accession>
<feature type="transmembrane region" description="Helical" evidence="6">
    <location>
        <begin position="391"/>
        <end position="410"/>
    </location>
</feature>
<feature type="transmembrane region" description="Helical" evidence="6">
    <location>
        <begin position="258"/>
        <end position="278"/>
    </location>
</feature>
<feature type="transmembrane region" description="Helical" evidence="6">
    <location>
        <begin position="100"/>
        <end position="121"/>
    </location>
</feature>
<keyword evidence="2" id="KW-1003">Cell membrane</keyword>
<evidence type="ECO:0000256" key="3">
    <source>
        <dbReference type="ARBA" id="ARBA00022692"/>
    </source>
</evidence>
<feature type="transmembrane region" description="Helical" evidence="6">
    <location>
        <begin position="416"/>
        <end position="436"/>
    </location>
</feature>